<proteinExistence type="predicted"/>
<accession>A0A839E781</accession>
<reference evidence="2 3" key="1">
    <citation type="submission" date="2020-07" db="EMBL/GenBank/DDBJ databases">
        <title>Sequencing the genomes of 1000 actinobacteria strains.</title>
        <authorList>
            <person name="Klenk H.-P."/>
        </authorList>
    </citation>
    <scope>NUCLEOTIDE SEQUENCE [LARGE SCALE GENOMIC DNA]</scope>
    <source>
        <strain evidence="2 3">DSM 45975</strain>
    </source>
</reference>
<organism evidence="2 3">
    <name type="scientific">Halosaccharopolyspora lacisalsi</name>
    <dbReference type="NCBI Taxonomy" id="1000566"/>
    <lineage>
        <taxon>Bacteria</taxon>
        <taxon>Bacillati</taxon>
        <taxon>Actinomycetota</taxon>
        <taxon>Actinomycetes</taxon>
        <taxon>Pseudonocardiales</taxon>
        <taxon>Pseudonocardiaceae</taxon>
        <taxon>Halosaccharopolyspora</taxon>
    </lineage>
</organism>
<evidence type="ECO:0000313" key="3">
    <source>
        <dbReference type="Proteomes" id="UP000569329"/>
    </source>
</evidence>
<comment type="caution">
    <text evidence="2">The sequence shown here is derived from an EMBL/GenBank/DDBJ whole genome shotgun (WGS) entry which is preliminary data.</text>
</comment>
<feature type="compositionally biased region" description="Polar residues" evidence="1">
    <location>
        <begin position="12"/>
        <end position="33"/>
    </location>
</feature>
<feature type="compositionally biased region" description="Basic and acidic residues" evidence="1">
    <location>
        <begin position="44"/>
        <end position="57"/>
    </location>
</feature>
<gene>
    <name evidence="2" type="ORF">FHX42_004953</name>
</gene>
<dbReference type="EMBL" id="JACGWZ010000008">
    <property type="protein sequence ID" value="MBA8827557.1"/>
    <property type="molecule type" value="Genomic_DNA"/>
</dbReference>
<name>A0A839E781_9PSEU</name>
<protein>
    <submittedName>
        <fullName evidence="2">Uncharacterized protein</fullName>
    </submittedName>
</protein>
<evidence type="ECO:0000256" key="1">
    <source>
        <dbReference type="SAM" id="MobiDB-lite"/>
    </source>
</evidence>
<sequence length="57" mass="5994">MKSFWGKVAAGLSSQPGSGITGTEKSLTRSLGDTTGRGRSVTAEQERLRTSRGEDPP</sequence>
<keyword evidence="3" id="KW-1185">Reference proteome</keyword>
<dbReference type="AlphaFoldDB" id="A0A839E781"/>
<dbReference type="Proteomes" id="UP000569329">
    <property type="component" value="Unassembled WGS sequence"/>
</dbReference>
<evidence type="ECO:0000313" key="2">
    <source>
        <dbReference type="EMBL" id="MBA8827557.1"/>
    </source>
</evidence>
<feature type="region of interest" description="Disordered" evidence="1">
    <location>
        <begin position="1"/>
        <end position="57"/>
    </location>
</feature>